<reference evidence="1" key="2">
    <citation type="submission" date="2018-04" db="EMBL/GenBank/DDBJ databases">
        <title>OnivRS2 (Oryza nivara Reference Sequence Version 2).</title>
        <authorList>
            <person name="Zhang J."/>
            <person name="Kudrna D."/>
            <person name="Lee S."/>
            <person name="Talag J."/>
            <person name="Rajasekar S."/>
            <person name="Welchert J."/>
            <person name="Hsing Y.-I."/>
            <person name="Wing R.A."/>
        </authorList>
    </citation>
    <scope>NUCLEOTIDE SEQUENCE [LARGE SCALE GENOMIC DNA]</scope>
    <source>
        <strain evidence="1">SL10</strain>
    </source>
</reference>
<dbReference type="OMA" id="DMAWTVE"/>
<dbReference type="AlphaFoldDB" id="A0A0E0GWP0"/>
<sequence length="130" mass="14656">MTRAPAMSSDVAWTVEDAAAGDELRRGAWMTEDADTGDELRHGVDGGGCGRWRRAPTWTVGSPATMLWCPAPDTSQVSPNTWYHMIPHKYHMIPVRYQDMIPQRYQNLIPNRYHLVTTGFRCIAALFSFG</sequence>
<evidence type="ECO:0000313" key="2">
    <source>
        <dbReference type="Proteomes" id="UP000006591"/>
    </source>
</evidence>
<dbReference type="Proteomes" id="UP000006591">
    <property type="component" value="Chromosome 3"/>
</dbReference>
<dbReference type="EnsemblPlants" id="ONIVA03G43410.1">
    <property type="protein sequence ID" value="ONIVA03G43410.1"/>
    <property type="gene ID" value="ONIVA03G43410"/>
</dbReference>
<dbReference type="HOGENOM" id="CLU_159596_0_0_1"/>
<proteinExistence type="predicted"/>
<reference evidence="1" key="1">
    <citation type="submission" date="2015-04" db="UniProtKB">
        <authorList>
            <consortium name="EnsemblPlants"/>
        </authorList>
    </citation>
    <scope>IDENTIFICATION</scope>
    <source>
        <strain evidence="1">SL10</strain>
    </source>
</reference>
<keyword evidence="2" id="KW-1185">Reference proteome</keyword>
<dbReference type="Gramene" id="ONIVA03G43410.1">
    <property type="protein sequence ID" value="ONIVA03G43410.1"/>
    <property type="gene ID" value="ONIVA03G43410"/>
</dbReference>
<evidence type="ECO:0000313" key="1">
    <source>
        <dbReference type="EnsemblPlants" id="ONIVA03G43410.1"/>
    </source>
</evidence>
<protein>
    <submittedName>
        <fullName evidence="1">Uncharacterized protein</fullName>
    </submittedName>
</protein>
<organism evidence="1">
    <name type="scientific">Oryza nivara</name>
    <name type="common">Indian wild rice</name>
    <name type="synonym">Oryza sativa f. spontanea</name>
    <dbReference type="NCBI Taxonomy" id="4536"/>
    <lineage>
        <taxon>Eukaryota</taxon>
        <taxon>Viridiplantae</taxon>
        <taxon>Streptophyta</taxon>
        <taxon>Embryophyta</taxon>
        <taxon>Tracheophyta</taxon>
        <taxon>Spermatophyta</taxon>
        <taxon>Magnoliopsida</taxon>
        <taxon>Liliopsida</taxon>
        <taxon>Poales</taxon>
        <taxon>Poaceae</taxon>
        <taxon>BOP clade</taxon>
        <taxon>Oryzoideae</taxon>
        <taxon>Oryzeae</taxon>
        <taxon>Oryzinae</taxon>
        <taxon>Oryza</taxon>
    </lineage>
</organism>
<name>A0A0E0GWP0_ORYNI</name>
<accession>A0A0E0GWP0</accession>